<dbReference type="PROSITE" id="PS50294">
    <property type="entry name" value="WD_REPEATS_REGION"/>
    <property type="match status" value="5"/>
</dbReference>
<keyword evidence="4" id="KW-0805">Transcription regulation</keyword>
<dbReference type="SMART" id="SM01019">
    <property type="entry name" value="B3"/>
    <property type="match status" value="4"/>
</dbReference>
<dbReference type="PANTHER" id="PTHR19848:SF0">
    <property type="entry name" value="NOTCHLESS PROTEIN HOMOLOG 1"/>
    <property type="match status" value="1"/>
</dbReference>
<feature type="repeat" description="WD" evidence="8">
    <location>
        <begin position="834"/>
        <end position="875"/>
    </location>
</feature>
<gene>
    <name evidence="11" type="ORF">ZIOFF_069116</name>
</gene>
<dbReference type="InterPro" id="IPR003340">
    <property type="entry name" value="B3_DNA-bd"/>
</dbReference>
<keyword evidence="12" id="KW-1185">Reference proteome</keyword>
<comment type="subcellular location">
    <subcellularLocation>
        <location evidence="1">Nucleus</location>
        <location evidence="1">Nucleolus</location>
    </subcellularLocation>
</comment>
<evidence type="ECO:0000256" key="3">
    <source>
        <dbReference type="ARBA" id="ARBA00022737"/>
    </source>
</evidence>
<dbReference type="Gene3D" id="2.40.330.10">
    <property type="entry name" value="DNA-binding pseudobarrel domain"/>
    <property type="match status" value="4"/>
</dbReference>
<evidence type="ECO:0000256" key="9">
    <source>
        <dbReference type="SAM" id="MobiDB-lite"/>
    </source>
</evidence>
<reference evidence="11 12" key="1">
    <citation type="submission" date="2020-08" db="EMBL/GenBank/DDBJ databases">
        <title>Plant Genome Project.</title>
        <authorList>
            <person name="Zhang R.-G."/>
        </authorList>
    </citation>
    <scope>NUCLEOTIDE SEQUENCE [LARGE SCALE GENOMIC DNA]</scope>
    <source>
        <tissue evidence="11">Rhizome</tissue>
    </source>
</reference>
<dbReference type="Proteomes" id="UP000734854">
    <property type="component" value="Unassembled WGS sequence"/>
</dbReference>
<comment type="caution">
    <text evidence="11">The sequence shown here is derived from an EMBL/GenBank/DDBJ whole genome shotgun (WGS) entry which is preliminary data.</text>
</comment>
<dbReference type="Gene3D" id="2.130.10.10">
    <property type="entry name" value="YVTN repeat-like/Quinoprotein amine dehydrogenase"/>
    <property type="match status" value="2"/>
</dbReference>
<name>A0A8J5C3P3_ZINOF</name>
<dbReference type="PROSITE" id="PS50082">
    <property type="entry name" value="WD_REPEATS_2"/>
    <property type="match status" value="5"/>
</dbReference>
<feature type="repeat" description="WD" evidence="8">
    <location>
        <begin position="666"/>
        <end position="707"/>
    </location>
</feature>
<accession>A0A8J5C3P3</accession>
<dbReference type="GO" id="GO:0005730">
    <property type="term" value="C:nucleolus"/>
    <property type="evidence" value="ECO:0007669"/>
    <property type="project" value="UniProtKB-SubCell"/>
</dbReference>
<feature type="repeat" description="WD" evidence="8">
    <location>
        <begin position="624"/>
        <end position="665"/>
    </location>
</feature>
<dbReference type="SMART" id="SM00320">
    <property type="entry name" value="WD40"/>
    <property type="match status" value="6"/>
</dbReference>
<dbReference type="AlphaFoldDB" id="A0A8J5C3P3"/>
<organism evidence="11 12">
    <name type="scientific">Zingiber officinale</name>
    <name type="common">Ginger</name>
    <name type="synonym">Amomum zingiber</name>
    <dbReference type="NCBI Taxonomy" id="94328"/>
    <lineage>
        <taxon>Eukaryota</taxon>
        <taxon>Viridiplantae</taxon>
        <taxon>Streptophyta</taxon>
        <taxon>Embryophyta</taxon>
        <taxon>Tracheophyta</taxon>
        <taxon>Spermatophyta</taxon>
        <taxon>Magnoliopsida</taxon>
        <taxon>Liliopsida</taxon>
        <taxon>Zingiberales</taxon>
        <taxon>Zingiberaceae</taxon>
        <taxon>Zingiber</taxon>
    </lineage>
</organism>
<evidence type="ECO:0000256" key="2">
    <source>
        <dbReference type="ARBA" id="ARBA00022574"/>
    </source>
</evidence>
<dbReference type="InterPro" id="IPR001680">
    <property type="entry name" value="WD40_rpt"/>
</dbReference>
<keyword evidence="7" id="KW-0539">Nucleus</keyword>
<keyword evidence="2 8" id="KW-0853">WD repeat</keyword>
<evidence type="ECO:0000256" key="1">
    <source>
        <dbReference type="ARBA" id="ARBA00004604"/>
    </source>
</evidence>
<evidence type="ECO:0000259" key="10">
    <source>
        <dbReference type="PROSITE" id="PS50863"/>
    </source>
</evidence>
<feature type="compositionally biased region" description="Low complexity" evidence="9">
    <location>
        <begin position="392"/>
        <end position="403"/>
    </location>
</feature>
<evidence type="ECO:0000313" key="11">
    <source>
        <dbReference type="EMBL" id="KAG6471670.1"/>
    </source>
</evidence>
<dbReference type="InterPro" id="IPR001632">
    <property type="entry name" value="WD40_G-protein_beta-like"/>
</dbReference>
<feature type="domain" description="TF-B3" evidence="10">
    <location>
        <begin position="291"/>
        <end position="370"/>
    </location>
</feature>
<evidence type="ECO:0000256" key="5">
    <source>
        <dbReference type="ARBA" id="ARBA00023125"/>
    </source>
</evidence>
<protein>
    <recommendedName>
        <fullName evidence="10">TF-B3 domain-containing protein</fullName>
    </recommendedName>
</protein>
<keyword evidence="3" id="KW-0677">Repeat</keyword>
<proteinExistence type="predicted"/>
<dbReference type="PROSITE" id="PS00678">
    <property type="entry name" value="WD_REPEATS_1"/>
    <property type="match status" value="2"/>
</dbReference>
<dbReference type="InterPro" id="IPR015943">
    <property type="entry name" value="WD40/YVTN_repeat-like_dom_sf"/>
</dbReference>
<dbReference type="SUPFAM" id="SSF101936">
    <property type="entry name" value="DNA-binding pseudobarrel domain"/>
    <property type="match status" value="4"/>
</dbReference>
<dbReference type="InterPro" id="IPR012972">
    <property type="entry name" value="NLE"/>
</dbReference>
<keyword evidence="6" id="KW-0804">Transcription</keyword>
<evidence type="ECO:0000256" key="4">
    <source>
        <dbReference type="ARBA" id="ARBA00023015"/>
    </source>
</evidence>
<evidence type="ECO:0000256" key="8">
    <source>
        <dbReference type="PROSITE-ProRule" id="PRU00221"/>
    </source>
</evidence>
<dbReference type="Pfam" id="PF02362">
    <property type="entry name" value="B3"/>
    <property type="match status" value="3"/>
</dbReference>
<dbReference type="CDD" id="cd00200">
    <property type="entry name" value="WD40"/>
    <property type="match status" value="1"/>
</dbReference>
<evidence type="ECO:0000256" key="6">
    <source>
        <dbReference type="ARBA" id="ARBA00023163"/>
    </source>
</evidence>
<sequence length="951" mass="106810">MPVDVPSQGGKTRRPRFYKVLCPDSLLKLAIPRDFMKYIETKMEFRKAILISPLVKLWHVVIERPDKSNTMFFGNGWEKFVQAHSLGNGKMVGFRYEGNMVFTVKVSLCGNCRARSSNTASVPQSALPEQTAAPSSARHSSTARVLNSARHEQMVPAPSSSRVPSDSEESMTGTKRKRTLNAAAQDELPNTRGCSQASEPNLKWEVVVTTRSLGSLNIPKRFTCLDQFSREKGEVSVTDSRGRKWPIRLTHRTESALGRGLRLMAQENNVEEGDVCIFEVISDKLIRLQTIPHDFMKYIEKNRTLRKAILLSPLVKFWHVVVERHDKSSTMSFGRGWSKFVEAHNLQEGNMVTFRYEGNMLFAVKIFFENGCRRYTNTASVPKRALYEQTSASSSSCVPSDDSANSEESMTGTNTRKRTLETEAQDELPNTREYSQASESILKWEVVVTSRLLSSGRINIPKRLMCLDQFSREKGEVIVTDRRGRKWPIRLTHRTESGLGRGWRLLAQENNVEEEMEVMDVEREVSNNNSVMCLLTDPEGEPLGAPLYLPQNVGPPQLQEIVNKLLNNVEKMPYAFYISDQELVVQLSSYLQKNKVSVEKVLRIVYQPQALFRIRPVNRCSATIAGHTEAVLSVSFSPDGRHLASGSGDTTVRLWDLGTQTPMFTCSGHKNWVLCISWSPDGQHLVSGSKAGEILSWDPQTGKQSGSPFLVDMPSCIEYYSIVYLVSYGRVIRNGLLEFLGNLCTCKLLVADLLVLGHGHWVNSLALSTEYVLRTGAFDHTRKAYSSPAEMKEAALARYNKMKGNASERLVSGSDDFTMFLWEPASSKHPKARLTGHQQLVNHVYFSPDGQWLASASFDKSVKLWNGITGKFIASFRGHVGPVYQISWSADSRLLLSGSKDSTLKVWDIRTHKLKQDLPGHADEVFSVDWSPDGEKVASGGKDRVLKLWMN</sequence>
<evidence type="ECO:0000256" key="7">
    <source>
        <dbReference type="ARBA" id="ARBA00023242"/>
    </source>
</evidence>
<dbReference type="PRINTS" id="PR00320">
    <property type="entry name" value="GPROTEINBRPT"/>
</dbReference>
<feature type="compositionally biased region" description="Low complexity" evidence="9">
    <location>
        <begin position="155"/>
        <end position="164"/>
    </location>
</feature>
<feature type="repeat" description="WD" evidence="8">
    <location>
        <begin position="876"/>
        <end position="917"/>
    </location>
</feature>
<dbReference type="CDD" id="cd10017">
    <property type="entry name" value="B3_DNA"/>
    <property type="match status" value="3"/>
</dbReference>
<feature type="compositionally biased region" description="Polar residues" evidence="9">
    <location>
        <begin position="117"/>
        <end position="145"/>
    </location>
</feature>
<feature type="repeat" description="WD" evidence="8">
    <location>
        <begin position="918"/>
        <end position="951"/>
    </location>
</feature>
<dbReference type="InterPro" id="IPR019775">
    <property type="entry name" value="WD40_repeat_CS"/>
</dbReference>
<dbReference type="GO" id="GO:0003677">
    <property type="term" value="F:DNA binding"/>
    <property type="evidence" value="ECO:0007669"/>
    <property type="project" value="UniProtKB-KW"/>
</dbReference>
<dbReference type="PRINTS" id="PR00319">
    <property type="entry name" value="GPROTEINB"/>
</dbReference>
<dbReference type="PANTHER" id="PTHR19848">
    <property type="entry name" value="WD40 REPEAT PROTEIN"/>
    <property type="match status" value="1"/>
</dbReference>
<dbReference type="InterPro" id="IPR036322">
    <property type="entry name" value="WD40_repeat_dom_sf"/>
</dbReference>
<keyword evidence="5" id="KW-0238">DNA-binding</keyword>
<feature type="domain" description="TF-B3" evidence="10">
    <location>
        <begin position="14"/>
        <end position="110"/>
    </location>
</feature>
<evidence type="ECO:0000313" key="12">
    <source>
        <dbReference type="Proteomes" id="UP000734854"/>
    </source>
</evidence>
<dbReference type="InterPro" id="IPR015300">
    <property type="entry name" value="DNA-bd_pseudobarrel_sf"/>
</dbReference>
<feature type="region of interest" description="Disordered" evidence="9">
    <location>
        <begin position="117"/>
        <end position="184"/>
    </location>
</feature>
<dbReference type="InterPro" id="IPR020472">
    <property type="entry name" value="WD40_PAC1"/>
</dbReference>
<dbReference type="SUPFAM" id="SSF50978">
    <property type="entry name" value="WD40 repeat-like"/>
    <property type="match status" value="1"/>
</dbReference>
<dbReference type="Pfam" id="PF08154">
    <property type="entry name" value="NLE"/>
    <property type="match status" value="1"/>
</dbReference>
<dbReference type="EMBL" id="JACMSC010000020">
    <property type="protein sequence ID" value="KAG6471670.1"/>
    <property type="molecule type" value="Genomic_DNA"/>
</dbReference>
<dbReference type="Pfam" id="PF00400">
    <property type="entry name" value="WD40"/>
    <property type="match status" value="5"/>
</dbReference>
<dbReference type="PROSITE" id="PS50863">
    <property type="entry name" value="B3"/>
    <property type="match status" value="3"/>
</dbReference>
<feature type="region of interest" description="Disordered" evidence="9">
    <location>
        <begin position="392"/>
        <end position="432"/>
    </location>
</feature>
<dbReference type="GO" id="GO:0000027">
    <property type="term" value="P:ribosomal large subunit assembly"/>
    <property type="evidence" value="ECO:0007669"/>
    <property type="project" value="TreeGrafter"/>
</dbReference>
<feature type="domain" description="TF-B3" evidence="10">
    <location>
        <begin position="443"/>
        <end position="539"/>
    </location>
</feature>